<dbReference type="SUPFAM" id="SSF50447">
    <property type="entry name" value="Translation proteins"/>
    <property type="match status" value="1"/>
</dbReference>
<dbReference type="AlphaFoldDB" id="F7YY34"/>
<accession>F7YY34</accession>
<keyword evidence="3" id="KW-0479">Metal-binding</keyword>
<dbReference type="PANTHER" id="PTHR43462">
    <property type="entry name" value="ALANYL-TRNA EDITING PROTEIN"/>
    <property type="match status" value="1"/>
</dbReference>
<name>F7YY34_9THEM</name>
<dbReference type="SUPFAM" id="SSF55186">
    <property type="entry name" value="ThrRS/AlaRS common domain"/>
    <property type="match status" value="1"/>
</dbReference>
<dbReference type="InterPro" id="IPR051335">
    <property type="entry name" value="Alanyl-tRNA_Editing_Enzymes"/>
</dbReference>
<dbReference type="GO" id="GO:0003676">
    <property type="term" value="F:nucleic acid binding"/>
    <property type="evidence" value="ECO:0007669"/>
    <property type="project" value="InterPro"/>
</dbReference>
<reference evidence="6 7" key="1">
    <citation type="submission" date="2010-11" db="EMBL/GenBank/DDBJ databases">
        <title>The complete genome of Thermotoga thermarum DSM 5069.</title>
        <authorList>
            <consortium name="US DOE Joint Genome Institute (JGI-PGF)"/>
            <person name="Lucas S."/>
            <person name="Copeland A."/>
            <person name="Lapidus A."/>
            <person name="Bruce D."/>
            <person name="Goodwin L."/>
            <person name="Pitluck S."/>
            <person name="Kyrpides N."/>
            <person name="Mavromatis K."/>
            <person name="Ivanova N."/>
            <person name="Zeytun A."/>
            <person name="Brettin T."/>
            <person name="Detter J.C."/>
            <person name="Tapia R."/>
            <person name="Han C."/>
            <person name="Land M."/>
            <person name="Hauser L."/>
            <person name="Markowitz V."/>
            <person name="Cheng J.-F."/>
            <person name="Hugenholtz P."/>
            <person name="Woyke T."/>
            <person name="Wu D."/>
            <person name="Spring S."/>
            <person name="Schroeder M."/>
            <person name="Brambilla E."/>
            <person name="Klenk H.-P."/>
            <person name="Eisen J.A."/>
        </authorList>
    </citation>
    <scope>NUCLEOTIDE SEQUENCE [LARGE SCALE GENOMIC DNA]</scope>
    <source>
        <strain evidence="6 7">DSM 5069</strain>
    </source>
</reference>
<proteinExistence type="predicted"/>
<dbReference type="Proteomes" id="UP000006804">
    <property type="component" value="Chromosome"/>
</dbReference>
<dbReference type="KEGG" id="tta:Theth_0759"/>
<dbReference type="GO" id="GO:0046872">
    <property type="term" value="F:metal ion binding"/>
    <property type="evidence" value="ECO:0007669"/>
    <property type="project" value="UniProtKB-KW"/>
</dbReference>
<evidence type="ECO:0000313" key="7">
    <source>
        <dbReference type="Proteomes" id="UP000006804"/>
    </source>
</evidence>
<dbReference type="InterPro" id="IPR009000">
    <property type="entry name" value="Transl_B-barrel_sf"/>
</dbReference>
<dbReference type="SMART" id="SM00863">
    <property type="entry name" value="tRNA_SAD"/>
    <property type="match status" value="1"/>
</dbReference>
<dbReference type="GO" id="GO:0004813">
    <property type="term" value="F:alanine-tRNA ligase activity"/>
    <property type="evidence" value="ECO:0007669"/>
    <property type="project" value="InterPro"/>
</dbReference>
<keyword evidence="6" id="KW-0030">Aminoacyl-tRNA synthetase</keyword>
<evidence type="ECO:0000259" key="5">
    <source>
        <dbReference type="PROSITE" id="PS50860"/>
    </source>
</evidence>
<dbReference type="GO" id="GO:0005524">
    <property type="term" value="F:ATP binding"/>
    <property type="evidence" value="ECO:0007669"/>
    <property type="project" value="InterPro"/>
</dbReference>
<dbReference type="GO" id="GO:0002161">
    <property type="term" value="F:aminoacyl-tRNA deacylase activity"/>
    <property type="evidence" value="ECO:0007669"/>
    <property type="project" value="UniProtKB-ARBA"/>
</dbReference>
<comment type="cofactor">
    <cofactor evidence="1">
        <name>Zn(2+)</name>
        <dbReference type="ChEBI" id="CHEBI:29105"/>
    </cofactor>
</comment>
<feature type="domain" description="Alanyl-transfer RNA synthetases family profile" evidence="5">
    <location>
        <begin position="1"/>
        <end position="225"/>
    </location>
</feature>
<dbReference type="PANTHER" id="PTHR43462:SF1">
    <property type="entry name" value="ALANYL-TRNA EDITING PROTEIN AARSD1"/>
    <property type="match status" value="1"/>
</dbReference>
<dbReference type="PATRIC" id="fig|688269.3.peg.783"/>
<comment type="subcellular location">
    <subcellularLocation>
        <location evidence="2">Cytoplasm</location>
    </subcellularLocation>
</comment>
<evidence type="ECO:0000256" key="4">
    <source>
        <dbReference type="ARBA" id="ARBA00022833"/>
    </source>
</evidence>
<protein>
    <submittedName>
        <fullName evidence="6">Threonyl/alanyl tRNA synthetase SAD</fullName>
    </submittedName>
</protein>
<gene>
    <name evidence="6" type="ORF">Theth_0759</name>
</gene>
<dbReference type="Gene3D" id="3.30.980.10">
    <property type="entry name" value="Threonyl-trna Synthetase, Chain A, domain 2"/>
    <property type="match status" value="1"/>
</dbReference>
<evidence type="ECO:0000256" key="1">
    <source>
        <dbReference type="ARBA" id="ARBA00001947"/>
    </source>
</evidence>
<organism evidence="6 7">
    <name type="scientific">Pseudothermotoga thermarum DSM 5069</name>
    <dbReference type="NCBI Taxonomy" id="688269"/>
    <lineage>
        <taxon>Bacteria</taxon>
        <taxon>Thermotogati</taxon>
        <taxon>Thermotogota</taxon>
        <taxon>Thermotogae</taxon>
        <taxon>Thermotogales</taxon>
        <taxon>Thermotogaceae</taxon>
        <taxon>Pseudothermotoga</taxon>
    </lineage>
</organism>
<dbReference type="GO" id="GO:0005737">
    <property type="term" value="C:cytoplasm"/>
    <property type="evidence" value="ECO:0007669"/>
    <property type="project" value="UniProtKB-SubCell"/>
</dbReference>
<dbReference type="HOGENOM" id="CLU_004485_7_2_0"/>
<dbReference type="InterPro" id="IPR012947">
    <property type="entry name" value="tRNA_SAD"/>
</dbReference>
<dbReference type="EMBL" id="CP002351">
    <property type="protein sequence ID" value="AEH50844.1"/>
    <property type="molecule type" value="Genomic_DNA"/>
</dbReference>
<dbReference type="eggNOG" id="COG0013">
    <property type="taxonomic scope" value="Bacteria"/>
</dbReference>
<evidence type="ECO:0000313" key="6">
    <source>
        <dbReference type="EMBL" id="AEH50844.1"/>
    </source>
</evidence>
<keyword evidence="6" id="KW-0436">Ligase</keyword>
<dbReference type="Pfam" id="PF07973">
    <property type="entry name" value="tRNA_SAD"/>
    <property type="match status" value="1"/>
</dbReference>
<dbReference type="GO" id="GO:0006419">
    <property type="term" value="P:alanyl-tRNA aminoacylation"/>
    <property type="evidence" value="ECO:0007669"/>
    <property type="project" value="InterPro"/>
</dbReference>
<dbReference type="InterPro" id="IPR018163">
    <property type="entry name" value="Thr/Ala-tRNA-synth_IIc_edit"/>
</dbReference>
<dbReference type="PROSITE" id="PS50860">
    <property type="entry name" value="AA_TRNA_LIGASE_II_ALA"/>
    <property type="match status" value="1"/>
</dbReference>
<dbReference type="InterPro" id="IPR018165">
    <property type="entry name" value="Ala-tRNA-synth_IIc_core"/>
</dbReference>
<keyword evidence="7" id="KW-1185">Reference proteome</keyword>
<dbReference type="Gene3D" id="2.40.30.130">
    <property type="match status" value="1"/>
</dbReference>
<dbReference type="OrthoDB" id="9812949at2"/>
<sequence>MIKIEQVLQKDGKIFAVSSESPFYPDGKGGQLGDRGHIGDAKVFFVKESEGKFFHQIDRFIEPGEYPYQIDMERRKDIAAQHTAQHVLSAAFLKVADVQTVSFRMSEEFSTIDLDVPTLTHETLSEAEALANEVIRSCVQVEIINTTKEQANRMNLRKPLSEKVEEGFVRLVKIGDFDLSACAGFHVTNTGEIGCVKVVDWEKVKGSLTRVYFVAAERALKDYGKRVLVLKQLSTLLTSSIDEMVKRVESLLDKTKEQAGLIEKLAEALAVEQASKLPEIKIKDFKVAFYDGIDEVARFLPKYCSTDVLVCKTSEGYTISTKTIDCSKLVQILSKEFNCSGGGGKTKGSLKTSVKLEHFIESLSKVLEVIQ</sequence>
<dbReference type="RefSeq" id="WP_013932066.1">
    <property type="nucleotide sequence ID" value="NC_015707.1"/>
</dbReference>
<evidence type="ECO:0000256" key="2">
    <source>
        <dbReference type="ARBA" id="ARBA00004496"/>
    </source>
</evidence>
<keyword evidence="4" id="KW-0862">Zinc</keyword>
<evidence type="ECO:0000256" key="3">
    <source>
        <dbReference type="ARBA" id="ARBA00022723"/>
    </source>
</evidence>
<dbReference type="STRING" id="688269.Theth_0759"/>